<evidence type="ECO:0000256" key="1">
    <source>
        <dbReference type="ARBA" id="ARBA00022908"/>
    </source>
</evidence>
<dbReference type="Gene3D" id="1.10.150.130">
    <property type="match status" value="1"/>
</dbReference>
<dbReference type="InterPro" id="IPR050090">
    <property type="entry name" value="Tyrosine_recombinase_XerCD"/>
</dbReference>
<sequence length="528" mass="60199">MSKAFKDKTYQRCACKGPLVDKAGKPILNEDGTPKIGYLEKRCPKLKRRDHGSWYYSIEIPAGPGGKRRRPKKGGFKTQEQAAAEAAKVYNDAQAGVDVLSDETVGEYLRRWLNNQHDLKATTKNGYEDYLRLYFTPHLGHIKLRELRPRHIEEMFAAIQAENKVKEKNQEAAQLAREAEEKTRAAWRDAIAPRDPQLRKTWNDAKAELKAALARPRRETGPATQHRIKMALSSALEDARKRRMITDNWAAMVQTPRMRKAKALEWTPARVEAWRKTGKKPSPVMVWTPEQTGTFLDSVVYDRLYPLWVIIAFLGLRRGEACALPWAEVDLDAGVIHITEEIVTVAYEPHEDTPKSDNIRDIALDEDTIALLRWWRDQQQAEKNEWLEATGEWTDTGRVFTLEDGAEYHPQYFSDRFERLYKKVDLPPIRLHDLRHGSATLALRAGVAMVAVQRRLGHSSIRVTSDIYTTVLAEVEREAAEATVAVVPRSRKRVIPEPKADDEPSQDQEERDGKDAGEDQNVPDQDAA</sequence>
<evidence type="ECO:0000256" key="4">
    <source>
        <dbReference type="PROSITE-ProRule" id="PRU01248"/>
    </source>
</evidence>
<protein>
    <submittedName>
        <fullName evidence="9">Site-specific integrase</fullName>
    </submittedName>
</protein>
<dbReference type="PROSITE" id="PS51898">
    <property type="entry name" value="TYR_RECOMBINASE"/>
    <property type="match status" value="1"/>
</dbReference>
<dbReference type="PANTHER" id="PTHR30349">
    <property type="entry name" value="PHAGE INTEGRASE-RELATED"/>
    <property type="match status" value="1"/>
</dbReference>
<evidence type="ECO:0000313" key="10">
    <source>
        <dbReference type="Proteomes" id="UP001220022"/>
    </source>
</evidence>
<dbReference type="Pfam" id="PF14657">
    <property type="entry name" value="Arm-DNA-bind_4"/>
    <property type="match status" value="1"/>
</dbReference>
<evidence type="ECO:0000256" key="2">
    <source>
        <dbReference type="ARBA" id="ARBA00023125"/>
    </source>
</evidence>
<dbReference type="CDD" id="cd01189">
    <property type="entry name" value="INT_ICEBs1_C_like"/>
    <property type="match status" value="1"/>
</dbReference>
<feature type="domain" description="Tyr recombinase" evidence="7">
    <location>
        <begin position="282"/>
        <end position="481"/>
    </location>
</feature>
<keyword evidence="5" id="KW-0175">Coiled coil</keyword>
<evidence type="ECO:0000259" key="8">
    <source>
        <dbReference type="PROSITE" id="PS51900"/>
    </source>
</evidence>
<dbReference type="Gene3D" id="1.10.443.10">
    <property type="entry name" value="Intergrase catalytic core"/>
    <property type="match status" value="1"/>
</dbReference>
<keyword evidence="10" id="KW-1185">Reference proteome</keyword>
<organism evidence="9 10">
    <name type="scientific">Streptantibioticus ferralitis</name>
    <dbReference type="NCBI Taxonomy" id="236510"/>
    <lineage>
        <taxon>Bacteria</taxon>
        <taxon>Bacillati</taxon>
        <taxon>Actinomycetota</taxon>
        <taxon>Actinomycetes</taxon>
        <taxon>Kitasatosporales</taxon>
        <taxon>Streptomycetaceae</taxon>
        <taxon>Streptantibioticus</taxon>
    </lineage>
</organism>
<accession>A0ABT5Z058</accession>
<keyword evidence="2 4" id="KW-0238">DNA-binding</keyword>
<feature type="coiled-coil region" evidence="5">
    <location>
        <begin position="158"/>
        <end position="185"/>
    </location>
</feature>
<feature type="region of interest" description="Disordered" evidence="6">
    <location>
        <begin position="488"/>
        <end position="528"/>
    </location>
</feature>
<dbReference type="InterPro" id="IPR044068">
    <property type="entry name" value="CB"/>
</dbReference>
<dbReference type="PANTHER" id="PTHR30349:SF91">
    <property type="entry name" value="INTA PROTEIN"/>
    <property type="match status" value="1"/>
</dbReference>
<feature type="domain" description="Core-binding (CB)" evidence="8">
    <location>
        <begin position="103"/>
        <end position="240"/>
    </location>
</feature>
<reference evidence="9 10" key="1">
    <citation type="submission" date="2023-03" db="EMBL/GenBank/DDBJ databases">
        <title>Draft genome sequence of type strain Streptomyces ferralitis JCM 14344.</title>
        <authorList>
            <person name="Klaysubun C."/>
            <person name="Duangmal K."/>
        </authorList>
    </citation>
    <scope>NUCLEOTIDE SEQUENCE [LARGE SCALE GENOMIC DNA]</scope>
    <source>
        <strain evidence="9 10">JCM 14344</strain>
    </source>
</reference>
<dbReference type="InterPro" id="IPR028259">
    <property type="entry name" value="AP2-like_int_N"/>
</dbReference>
<dbReference type="Proteomes" id="UP001220022">
    <property type="component" value="Unassembled WGS sequence"/>
</dbReference>
<evidence type="ECO:0000256" key="5">
    <source>
        <dbReference type="SAM" id="Coils"/>
    </source>
</evidence>
<dbReference type="InterPro" id="IPR010998">
    <property type="entry name" value="Integrase_recombinase_N"/>
</dbReference>
<name>A0ABT5Z058_9ACTN</name>
<evidence type="ECO:0000313" key="9">
    <source>
        <dbReference type="EMBL" id="MDF2257226.1"/>
    </source>
</evidence>
<dbReference type="Pfam" id="PF14659">
    <property type="entry name" value="Phage_int_SAM_3"/>
    <property type="match status" value="1"/>
</dbReference>
<gene>
    <name evidence="9" type="ORF">P2L57_16240</name>
</gene>
<dbReference type="InterPro" id="IPR011010">
    <property type="entry name" value="DNA_brk_join_enz"/>
</dbReference>
<comment type="caution">
    <text evidence="9">The sequence shown here is derived from an EMBL/GenBank/DDBJ whole genome shotgun (WGS) entry which is preliminary data.</text>
</comment>
<dbReference type="InterPro" id="IPR004107">
    <property type="entry name" value="Integrase_SAM-like_N"/>
</dbReference>
<dbReference type="PROSITE" id="PS51900">
    <property type="entry name" value="CB"/>
    <property type="match status" value="1"/>
</dbReference>
<dbReference type="RefSeq" id="WP_275814912.1">
    <property type="nucleotide sequence ID" value="NZ_BAAANM010000023.1"/>
</dbReference>
<evidence type="ECO:0000259" key="7">
    <source>
        <dbReference type="PROSITE" id="PS51898"/>
    </source>
</evidence>
<dbReference type="Pfam" id="PF00589">
    <property type="entry name" value="Phage_integrase"/>
    <property type="match status" value="1"/>
</dbReference>
<keyword evidence="1" id="KW-0229">DNA integration</keyword>
<keyword evidence="3" id="KW-0233">DNA recombination</keyword>
<dbReference type="SUPFAM" id="SSF56349">
    <property type="entry name" value="DNA breaking-rejoining enzymes"/>
    <property type="match status" value="1"/>
</dbReference>
<proteinExistence type="predicted"/>
<dbReference type="EMBL" id="JARHTQ010000009">
    <property type="protein sequence ID" value="MDF2257226.1"/>
    <property type="molecule type" value="Genomic_DNA"/>
</dbReference>
<evidence type="ECO:0000256" key="6">
    <source>
        <dbReference type="SAM" id="MobiDB-lite"/>
    </source>
</evidence>
<dbReference type="InterPro" id="IPR002104">
    <property type="entry name" value="Integrase_catalytic"/>
</dbReference>
<dbReference type="InterPro" id="IPR013762">
    <property type="entry name" value="Integrase-like_cat_sf"/>
</dbReference>
<evidence type="ECO:0000256" key="3">
    <source>
        <dbReference type="ARBA" id="ARBA00023172"/>
    </source>
</evidence>